<dbReference type="CGD" id="CAL0000162796">
    <property type="gene designation" value="Cd36_18460"/>
</dbReference>
<name>B9WB55_CANDC</name>
<dbReference type="GeneID" id="8045878"/>
<feature type="region of interest" description="Disordered" evidence="1">
    <location>
        <begin position="72"/>
        <end position="136"/>
    </location>
</feature>
<gene>
    <name evidence="3" type="ordered locus">Cd36_18460</name>
    <name evidence="4" type="ORF">CD36_18460</name>
</gene>
<dbReference type="KEGG" id="cdu:CD36_18460"/>
<keyword evidence="5" id="KW-1185">Reference proteome</keyword>
<organism evidence="4 5">
    <name type="scientific">Candida dubliniensis (strain CD36 / ATCC MYA-646 / CBS 7987 / NCPF 3949 / NRRL Y-17841)</name>
    <name type="common">Yeast</name>
    <dbReference type="NCBI Taxonomy" id="573826"/>
    <lineage>
        <taxon>Eukaryota</taxon>
        <taxon>Fungi</taxon>
        <taxon>Dikarya</taxon>
        <taxon>Ascomycota</taxon>
        <taxon>Saccharomycotina</taxon>
        <taxon>Pichiomycetes</taxon>
        <taxon>Debaryomycetaceae</taxon>
        <taxon>Candida/Lodderomyces clade</taxon>
        <taxon>Candida</taxon>
    </lineage>
</organism>
<dbReference type="RefSeq" id="XP_002418325.1">
    <property type="nucleotide sequence ID" value="XM_002418280.1"/>
</dbReference>
<feature type="compositionally biased region" description="Basic and acidic residues" evidence="1">
    <location>
        <begin position="118"/>
        <end position="136"/>
    </location>
</feature>
<dbReference type="OrthoDB" id="4082192at2759"/>
<sequence>MNRFLFNCLLFIGLLLIYKYSFMSADGKKEDSFETGEKIDGELYVKLGDKMVPISRINKPHAVVHPADHHANIGANKFPDVEPEQKQKEDLKEFSQQILKPDTNKPKIDPNSFPDIEPEAKEREAKLEAERVKKSE</sequence>
<dbReference type="EMBL" id="FM992689">
    <property type="protein sequence ID" value="CAX43625.1"/>
    <property type="molecule type" value="Genomic_DNA"/>
</dbReference>
<feature type="signal peptide" evidence="2">
    <location>
        <begin position="1"/>
        <end position="25"/>
    </location>
</feature>
<dbReference type="eggNOG" id="ENOG502T62B">
    <property type="taxonomic scope" value="Eukaryota"/>
</dbReference>
<dbReference type="HOGENOM" id="CLU_1875167_0_0_1"/>
<dbReference type="Proteomes" id="UP000002605">
    <property type="component" value="Chromosome 2"/>
</dbReference>
<evidence type="ECO:0000313" key="3">
    <source>
        <dbReference type="CGD" id="CAL0000162796"/>
    </source>
</evidence>
<dbReference type="VEuPathDB" id="FungiDB:CD36_18460"/>
<feature type="chain" id="PRO_5002894017" evidence="2">
    <location>
        <begin position="26"/>
        <end position="136"/>
    </location>
</feature>
<evidence type="ECO:0000313" key="5">
    <source>
        <dbReference type="Proteomes" id="UP000002605"/>
    </source>
</evidence>
<reference evidence="4 5" key="1">
    <citation type="journal article" date="2009" name="Genome Res.">
        <title>Comparative genomics of the fungal pathogens Candida dubliniensis and Candida albicans.</title>
        <authorList>
            <person name="Jackson A.P."/>
            <person name="Gamble J.A."/>
            <person name="Yeomans T."/>
            <person name="Moran G.P."/>
            <person name="Saunders D."/>
            <person name="Harris D."/>
            <person name="Aslett M."/>
            <person name="Barrell J.F."/>
            <person name="Butler G."/>
            <person name="Citiulo F."/>
            <person name="Coleman D.C."/>
            <person name="de Groot P.W.J."/>
            <person name="Goodwin T.J."/>
            <person name="Quail M.A."/>
            <person name="McQuillan J."/>
            <person name="Munro C.A."/>
            <person name="Pain A."/>
            <person name="Poulter R.T."/>
            <person name="Rajandream M.A."/>
            <person name="Renauld H."/>
            <person name="Spiering M.J."/>
            <person name="Tivey A."/>
            <person name="Gow N.A.R."/>
            <person name="Barrell B."/>
            <person name="Sullivan D.J."/>
            <person name="Berriman M."/>
        </authorList>
    </citation>
    <scope>NUCLEOTIDE SEQUENCE [LARGE SCALE GENOMIC DNA]</scope>
    <source>
        <strain evidence="5">CD36 / ATCC MYA-646 / CBS 7987 / NCPF 3949 / NRRL Y-17841</strain>
    </source>
</reference>
<dbReference type="AlphaFoldDB" id="B9WB55"/>
<keyword evidence="2" id="KW-0732">Signal</keyword>
<accession>B9WB55</accession>
<protein>
    <submittedName>
        <fullName evidence="4">Uncharacterized protein</fullName>
    </submittedName>
</protein>
<evidence type="ECO:0000313" key="4">
    <source>
        <dbReference type="EMBL" id="CAX43625.1"/>
    </source>
</evidence>
<evidence type="ECO:0000256" key="2">
    <source>
        <dbReference type="SAM" id="SignalP"/>
    </source>
</evidence>
<evidence type="ECO:0000256" key="1">
    <source>
        <dbReference type="SAM" id="MobiDB-lite"/>
    </source>
</evidence>
<proteinExistence type="predicted"/>
<feature type="compositionally biased region" description="Basic and acidic residues" evidence="1">
    <location>
        <begin position="79"/>
        <end position="93"/>
    </location>
</feature>